<evidence type="ECO:0000256" key="1">
    <source>
        <dbReference type="SAM" id="Phobius"/>
    </source>
</evidence>
<feature type="transmembrane region" description="Helical" evidence="1">
    <location>
        <begin position="74"/>
        <end position="93"/>
    </location>
</feature>
<proteinExistence type="predicted"/>
<keyword evidence="1" id="KW-0812">Transmembrane</keyword>
<organism evidence="2 3">
    <name type="scientific">Saliterribacillus persicus</name>
    <dbReference type="NCBI Taxonomy" id="930114"/>
    <lineage>
        <taxon>Bacteria</taxon>
        <taxon>Bacillati</taxon>
        <taxon>Bacillota</taxon>
        <taxon>Bacilli</taxon>
        <taxon>Bacillales</taxon>
        <taxon>Bacillaceae</taxon>
        <taxon>Saliterribacillus</taxon>
    </lineage>
</organism>
<gene>
    <name evidence="2" type="ORF">DFR57_103133</name>
</gene>
<feature type="transmembrane region" description="Helical" evidence="1">
    <location>
        <begin position="99"/>
        <end position="128"/>
    </location>
</feature>
<dbReference type="OrthoDB" id="2941627at2"/>
<feature type="transmembrane region" description="Helical" evidence="1">
    <location>
        <begin position="171"/>
        <end position="191"/>
    </location>
</feature>
<dbReference type="Pfam" id="PF04854">
    <property type="entry name" value="DUF624"/>
    <property type="match status" value="1"/>
</dbReference>
<keyword evidence="1" id="KW-1133">Transmembrane helix</keyword>
<dbReference type="InterPro" id="IPR006938">
    <property type="entry name" value="DUF624"/>
</dbReference>
<evidence type="ECO:0000313" key="3">
    <source>
        <dbReference type="Proteomes" id="UP000252585"/>
    </source>
</evidence>
<dbReference type="Proteomes" id="UP000252585">
    <property type="component" value="Unassembled WGS sequence"/>
</dbReference>
<protein>
    <submittedName>
        <fullName evidence="2">Putative membrane protein YesL</fullName>
    </submittedName>
</protein>
<dbReference type="RefSeq" id="WP_114351946.1">
    <property type="nucleotide sequence ID" value="NZ_QPJJ01000003.1"/>
</dbReference>
<feature type="transmembrane region" description="Helical" evidence="1">
    <location>
        <begin position="149"/>
        <end position="165"/>
    </location>
</feature>
<dbReference type="EMBL" id="QPJJ01000003">
    <property type="protein sequence ID" value="RCW74837.1"/>
    <property type="molecule type" value="Genomic_DNA"/>
</dbReference>
<keyword evidence="1" id="KW-0472">Membrane</keyword>
<accession>A0A368Y7P6</accession>
<dbReference type="AlphaFoldDB" id="A0A368Y7P6"/>
<evidence type="ECO:0000313" key="2">
    <source>
        <dbReference type="EMBL" id="RCW74837.1"/>
    </source>
</evidence>
<name>A0A368Y7P6_9BACI</name>
<reference evidence="2 3" key="1">
    <citation type="submission" date="2018-07" db="EMBL/GenBank/DDBJ databases">
        <title>Genomic Encyclopedia of Type Strains, Phase IV (KMG-IV): sequencing the most valuable type-strain genomes for metagenomic binning, comparative biology and taxonomic classification.</title>
        <authorList>
            <person name="Goeker M."/>
        </authorList>
    </citation>
    <scope>NUCLEOTIDE SEQUENCE [LARGE SCALE GENOMIC DNA]</scope>
    <source>
        <strain evidence="2 3">DSM 27696</strain>
    </source>
</reference>
<keyword evidence="3" id="KW-1185">Reference proteome</keyword>
<sequence>MGGSIYRVFLFIYTLIRISFYFWGYLLRGAVLYSFIPATLSLIEVSKHVLDKHEDKELNEYYSESYDSYKKYRMLSFIVVVIGIILYVLLFFVNRFESAYSVAMIIVLFYFGVLLAIILSYLFHYLIFYVEQIRSGVALAFVSTIKHPVQTFYILLSVIVIYLLFAWNLVAFIALGPCLYGFLMVIIFNRFKTPILLNKEKRKLTSE</sequence>
<feature type="transmembrane region" description="Helical" evidence="1">
    <location>
        <begin position="6"/>
        <end position="27"/>
    </location>
</feature>
<comment type="caution">
    <text evidence="2">The sequence shown here is derived from an EMBL/GenBank/DDBJ whole genome shotgun (WGS) entry which is preliminary data.</text>
</comment>